<dbReference type="Proteomes" id="UP000759537">
    <property type="component" value="Unassembled WGS sequence"/>
</dbReference>
<name>A0A9P5MMC9_9AGAM</name>
<dbReference type="EMBL" id="WHVB01000085">
    <property type="protein sequence ID" value="KAF8462791.1"/>
    <property type="molecule type" value="Genomic_DNA"/>
</dbReference>
<feature type="region of interest" description="Disordered" evidence="1">
    <location>
        <begin position="1"/>
        <end position="62"/>
    </location>
</feature>
<evidence type="ECO:0000256" key="1">
    <source>
        <dbReference type="SAM" id="MobiDB-lite"/>
    </source>
</evidence>
<dbReference type="AlphaFoldDB" id="A0A9P5MMC9"/>
<accession>A0A9P5MMC9</accession>
<evidence type="ECO:0000313" key="3">
    <source>
        <dbReference type="Proteomes" id="UP000759537"/>
    </source>
</evidence>
<comment type="caution">
    <text evidence="2">The sequence shown here is derived from an EMBL/GenBank/DDBJ whole genome shotgun (WGS) entry which is preliminary data.</text>
</comment>
<feature type="compositionally biased region" description="Polar residues" evidence="1">
    <location>
        <begin position="318"/>
        <end position="336"/>
    </location>
</feature>
<feature type="region of interest" description="Disordered" evidence="1">
    <location>
        <begin position="318"/>
        <end position="347"/>
    </location>
</feature>
<feature type="compositionally biased region" description="Low complexity" evidence="1">
    <location>
        <begin position="37"/>
        <end position="56"/>
    </location>
</feature>
<feature type="compositionally biased region" description="Basic and acidic residues" evidence="1">
    <location>
        <begin position="1"/>
        <end position="11"/>
    </location>
</feature>
<keyword evidence="3" id="KW-1185">Reference proteome</keyword>
<reference evidence="2" key="1">
    <citation type="submission" date="2019-10" db="EMBL/GenBank/DDBJ databases">
        <authorList>
            <consortium name="DOE Joint Genome Institute"/>
            <person name="Kuo A."/>
            <person name="Miyauchi S."/>
            <person name="Kiss E."/>
            <person name="Drula E."/>
            <person name="Kohler A."/>
            <person name="Sanchez-Garcia M."/>
            <person name="Andreopoulos B."/>
            <person name="Barry K.W."/>
            <person name="Bonito G."/>
            <person name="Buee M."/>
            <person name="Carver A."/>
            <person name="Chen C."/>
            <person name="Cichocki N."/>
            <person name="Clum A."/>
            <person name="Culley D."/>
            <person name="Crous P.W."/>
            <person name="Fauchery L."/>
            <person name="Girlanda M."/>
            <person name="Hayes R."/>
            <person name="Keri Z."/>
            <person name="LaButti K."/>
            <person name="Lipzen A."/>
            <person name="Lombard V."/>
            <person name="Magnuson J."/>
            <person name="Maillard F."/>
            <person name="Morin E."/>
            <person name="Murat C."/>
            <person name="Nolan M."/>
            <person name="Ohm R."/>
            <person name="Pangilinan J."/>
            <person name="Pereira M."/>
            <person name="Perotto S."/>
            <person name="Peter M."/>
            <person name="Riley R."/>
            <person name="Sitrit Y."/>
            <person name="Stielow B."/>
            <person name="Szollosi G."/>
            <person name="Zifcakova L."/>
            <person name="Stursova M."/>
            <person name="Spatafora J.W."/>
            <person name="Tedersoo L."/>
            <person name="Vaario L.-M."/>
            <person name="Yamada A."/>
            <person name="Yan M."/>
            <person name="Wang P."/>
            <person name="Xu J."/>
            <person name="Bruns T."/>
            <person name="Baldrian P."/>
            <person name="Vilgalys R."/>
            <person name="Henrissat B."/>
            <person name="Grigoriev I.V."/>
            <person name="Hibbett D."/>
            <person name="Nagy L.G."/>
            <person name="Martin F.M."/>
        </authorList>
    </citation>
    <scope>NUCLEOTIDE SEQUENCE</scope>
    <source>
        <strain evidence="2">Prilba</strain>
    </source>
</reference>
<sequence length="766" mass="84174">MQKDGSRDNRKQGTGTQSVCARKRSDSDYKWIVTPLRQQQRQQQQQQAHAQQQHQAPAESTTCCNSALSGELGADVEWHEQLVRRLGPTRKVGAWAPLPGGPGRTRSNGLGVGGFRMGLPPVSGGFQVGGLSSAGTGLGGAGATERSMYRRIEEGGPGKRWNMKNEDTKEPRGPLVYGLCRSGGESSDGRGGHAVMDLTAWNAWGRRSAAGARKGPMLPAVPVGAPSLASKGGWAGRFPPPHSCFPHMQPVYWRSAPPGAPGARQVLEIQRTQVQVEAYNAIQVHVSNEVSKLPRVSGARHGTGWGGCGFQALVQNTTESTSTHSSPAEVTSAQRPSTRRGPPWVGCGKLRQRPVPLFWRQLGCDGESGAAGSGNAGRTQTRSLSVHPGRNRWPGGNKWEAKRDDIQRRRERRQGPRSKDGQHDKGEAGTHCERSRETRSIDIEYGDANRCALVIVKIDDVGSSEDGRHCVVLLERPERGQRRRVRGPRHRKTNVVVWRPPSGQNAVDAVEFEVGCDLWAGRGDAGMLGHGSRATTKWSRWARDGNRARVSEDERCRLVIPEGREGGQRRRVRGAMWACPDTAAERRRNADDGSATATLLVVSCPTESGDRTSDEGRFFVTIGFTVAHGRRRRARCCQSCRSPLSKRSACRGPWRRSRKRWRAIECDWVVRDGGCVSCGQWGREGGEGSERERRAFVEKAEGCRGRESRARLQRTQTCRLSSFEKGEWLEAGFSSRVCERLGIYHQRALGSWQDRGEDPEPSPRSG</sequence>
<feature type="compositionally biased region" description="Basic and acidic residues" evidence="1">
    <location>
        <begin position="399"/>
        <end position="436"/>
    </location>
</feature>
<evidence type="ECO:0000313" key="2">
    <source>
        <dbReference type="EMBL" id="KAF8462791.1"/>
    </source>
</evidence>
<gene>
    <name evidence="2" type="ORF">DFH94DRAFT_831753</name>
</gene>
<organism evidence="2 3">
    <name type="scientific">Russula ochroleuca</name>
    <dbReference type="NCBI Taxonomy" id="152965"/>
    <lineage>
        <taxon>Eukaryota</taxon>
        <taxon>Fungi</taxon>
        <taxon>Dikarya</taxon>
        <taxon>Basidiomycota</taxon>
        <taxon>Agaricomycotina</taxon>
        <taxon>Agaricomycetes</taxon>
        <taxon>Russulales</taxon>
        <taxon>Russulaceae</taxon>
        <taxon>Russula</taxon>
    </lineage>
</organism>
<proteinExistence type="predicted"/>
<protein>
    <submittedName>
        <fullName evidence="2">Uncharacterized protein</fullName>
    </submittedName>
</protein>
<reference evidence="2" key="2">
    <citation type="journal article" date="2020" name="Nat. Commun.">
        <title>Large-scale genome sequencing of mycorrhizal fungi provides insights into the early evolution of symbiotic traits.</title>
        <authorList>
            <person name="Miyauchi S."/>
            <person name="Kiss E."/>
            <person name="Kuo A."/>
            <person name="Drula E."/>
            <person name="Kohler A."/>
            <person name="Sanchez-Garcia M."/>
            <person name="Morin E."/>
            <person name="Andreopoulos B."/>
            <person name="Barry K.W."/>
            <person name="Bonito G."/>
            <person name="Buee M."/>
            <person name="Carver A."/>
            <person name="Chen C."/>
            <person name="Cichocki N."/>
            <person name="Clum A."/>
            <person name="Culley D."/>
            <person name="Crous P.W."/>
            <person name="Fauchery L."/>
            <person name="Girlanda M."/>
            <person name="Hayes R.D."/>
            <person name="Keri Z."/>
            <person name="LaButti K."/>
            <person name="Lipzen A."/>
            <person name="Lombard V."/>
            <person name="Magnuson J."/>
            <person name="Maillard F."/>
            <person name="Murat C."/>
            <person name="Nolan M."/>
            <person name="Ohm R.A."/>
            <person name="Pangilinan J."/>
            <person name="Pereira M.F."/>
            <person name="Perotto S."/>
            <person name="Peter M."/>
            <person name="Pfister S."/>
            <person name="Riley R."/>
            <person name="Sitrit Y."/>
            <person name="Stielow J.B."/>
            <person name="Szollosi G."/>
            <person name="Zifcakova L."/>
            <person name="Stursova M."/>
            <person name="Spatafora J.W."/>
            <person name="Tedersoo L."/>
            <person name="Vaario L.M."/>
            <person name="Yamada A."/>
            <person name="Yan M."/>
            <person name="Wang P."/>
            <person name="Xu J."/>
            <person name="Bruns T."/>
            <person name="Baldrian P."/>
            <person name="Vilgalys R."/>
            <person name="Dunand C."/>
            <person name="Henrissat B."/>
            <person name="Grigoriev I.V."/>
            <person name="Hibbett D."/>
            <person name="Nagy L.G."/>
            <person name="Martin F.M."/>
        </authorList>
    </citation>
    <scope>NUCLEOTIDE SEQUENCE</scope>
    <source>
        <strain evidence="2">Prilba</strain>
    </source>
</reference>
<feature type="region of interest" description="Disordered" evidence="1">
    <location>
        <begin position="368"/>
        <end position="436"/>
    </location>
</feature>